<feature type="compositionally biased region" description="Polar residues" evidence="1">
    <location>
        <begin position="98"/>
        <end position="111"/>
    </location>
</feature>
<keyword evidence="3" id="KW-1185">Reference proteome</keyword>
<proteinExistence type="predicted"/>
<evidence type="ECO:0000313" key="3">
    <source>
        <dbReference type="Proteomes" id="UP000799770"/>
    </source>
</evidence>
<name>A0A6A5YLV3_9PLEO</name>
<feature type="compositionally biased region" description="Basic and acidic residues" evidence="1">
    <location>
        <begin position="83"/>
        <end position="97"/>
    </location>
</feature>
<evidence type="ECO:0000256" key="1">
    <source>
        <dbReference type="SAM" id="MobiDB-lite"/>
    </source>
</evidence>
<dbReference type="AlphaFoldDB" id="A0A6A5YLV3"/>
<dbReference type="Proteomes" id="UP000799770">
    <property type="component" value="Unassembled WGS sequence"/>
</dbReference>
<organism evidence="2 3">
    <name type="scientific">Lophiotrema nucula</name>
    <dbReference type="NCBI Taxonomy" id="690887"/>
    <lineage>
        <taxon>Eukaryota</taxon>
        <taxon>Fungi</taxon>
        <taxon>Dikarya</taxon>
        <taxon>Ascomycota</taxon>
        <taxon>Pezizomycotina</taxon>
        <taxon>Dothideomycetes</taxon>
        <taxon>Pleosporomycetidae</taxon>
        <taxon>Pleosporales</taxon>
        <taxon>Lophiotremataceae</taxon>
        <taxon>Lophiotrema</taxon>
    </lineage>
</organism>
<sequence>MASSQWDNPPFYIAHESLQRESNIVIPKEEWEYLEQQKWRHIDCQGQGDVVISIHPDGRPESISPHRDQWDKNNRYCPRCKRLRDPESTDRNGRRTPPDSQNPSTATTSLRLESGSDDSHEPWAVTDAREAEQKKLTYKAKKAGKEVGKKTVESVKKGVETLSHSATEASKYLTGI</sequence>
<reference evidence="2" key="1">
    <citation type="journal article" date="2020" name="Stud. Mycol.">
        <title>101 Dothideomycetes genomes: a test case for predicting lifestyles and emergence of pathogens.</title>
        <authorList>
            <person name="Haridas S."/>
            <person name="Albert R."/>
            <person name="Binder M."/>
            <person name="Bloem J."/>
            <person name="Labutti K."/>
            <person name="Salamov A."/>
            <person name="Andreopoulos B."/>
            <person name="Baker S."/>
            <person name="Barry K."/>
            <person name="Bills G."/>
            <person name="Bluhm B."/>
            <person name="Cannon C."/>
            <person name="Castanera R."/>
            <person name="Culley D."/>
            <person name="Daum C."/>
            <person name="Ezra D."/>
            <person name="Gonzalez J."/>
            <person name="Henrissat B."/>
            <person name="Kuo A."/>
            <person name="Liang C."/>
            <person name="Lipzen A."/>
            <person name="Lutzoni F."/>
            <person name="Magnuson J."/>
            <person name="Mondo S."/>
            <person name="Nolan M."/>
            <person name="Ohm R."/>
            <person name="Pangilinan J."/>
            <person name="Park H.-J."/>
            <person name="Ramirez L."/>
            <person name="Alfaro M."/>
            <person name="Sun H."/>
            <person name="Tritt A."/>
            <person name="Yoshinaga Y."/>
            <person name="Zwiers L.-H."/>
            <person name="Turgeon B."/>
            <person name="Goodwin S."/>
            <person name="Spatafora J."/>
            <person name="Crous P."/>
            <person name="Grigoriev I."/>
        </authorList>
    </citation>
    <scope>NUCLEOTIDE SEQUENCE</scope>
    <source>
        <strain evidence="2">CBS 627.86</strain>
    </source>
</reference>
<accession>A0A6A5YLV3</accession>
<feature type="compositionally biased region" description="Basic and acidic residues" evidence="1">
    <location>
        <begin position="117"/>
        <end position="132"/>
    </location>
</feature>
<feature type="region of interest" description="Disordered" evidence="1">
    <location>
        <begin position="56"/>
        <end position="132"/>
    </location>
</feature>
<evidence type="ECO:0000313" key="2">
    <source>
        <dbReference type="EMBL" id="KAF2108106.1"/>
    </source>
</evidence>
<dbReference type="EMBL" id="ML977349">
    <property type="protein sequence ID" value="KAF2108106.1"/>
    <property type="molecule type" value="Genomic_DNA"/>
</dbReference>
<gene>
    <name evidence="2" type="ORF">BDV96DRAFT_605796</name>
</gene>
<protein>
    <submittedName>
        <fullName evidence="2">Uncharacterized protein</fullName>
    </submittedName>
</protein>
<feature type="compositionally biased region" description="Basic and acidic residues" evidence="1">
    <location>
        <begin position="56"/>
        <end position="74"/>
    </location>
</feature>